<dbReference type="EMBL" id="JAUEPU010000042">
    <property type="protein sequence ID" value="KAK0487995.1"/>
    <property type="molecule type" value="Genomic_DNA"/>
</dbReference>
<accession>A0AA39UQ43</accession>
<evidence type="ECO:0000256" key="1">
    <source>
        <dbReference type="SAM" id="MobiDB-lite"/>
    </source>
</evidence>
<keyword evidence="3" id="KW-1185">Reference proteome</keyword>
<dbReference type="AlphaFoldDB" id="A0AA39UQ43"/>
<gene>
    <name evidence="2" type="ORF">EDD18DRAFT_648077</name>
</gene>
<feature type="region of interest" description="Disordered" evidence="1">
    <location>
        <begin position="1"/>
        <end position="34"/>
    </location>
</feature>
<dbReference type="Proteomes" id="UP001175228">
    <property type="component" value="Unassembled WGS sequence"/>
</dbReference>
<reference evidence="2" key="1">
    <citation type="submission" date="2023-06" db="EMBL/GenBank/DDBJ databases">
        <authorList>
            <consortium name="Lawrence Berkeley National Laboratory"/>
            <person name="Ahrendt S."/>
            <person name="Sahu N."/>
            <person name="Indic B."/>
            <person name="Wong-Bajracharya J."/>
            <person name="Merenyi Z."/>
            <person name="Ke H.-M."/>
            <person name="Monk M."/>
            <person name="Kocsube S."/>
            <person name="Drula E."/>
            <person name="Lipzen A."/>
            <person name="Balint B."/>
            <person name="Henrissat B."/>
            <person name="Andreopoulos B."/>
            <person name="Martin F.M."/>
            <person name="Harder C.B."/>
            <person name="Rigling D."/>
            <person name="Ford K.L."/>
            <person name="Foster G.D."/>
            <person name="Pangilinan J."/>
            <person name="Papanicolaou A."/>
            <person name="Barry K."/>
            <person name="LaButti K."/>
            <person name="Viragh M."/>
            <person name="Koriabine M."/>
            <person name="Yan M."/>
            <person name="Riley R."/>
            <person name="Champramary S."/>
            <person name="Plett K.L."/>
            <person name="Tsai I.J."/>
            <person name="Slot J."/>
            <person name="Sipos G."/>
            <person name="Plett J."/>
            <person name="Nagy L.G."/>
            <person name="Grigoriev I.V."/>
        </authorList>
    </citation>
    <scope>NUCLEOTIDE SEQUENCE</scope>
    <source>
        <strain evidence="2">HWK02</strain>
    </source>
</reference>
<organism evidence="2 3">
    <name type="scientific">Armillaria luteobubalina</name>
    <dbReference type="NCBI Taxonomy" id="153913"/>
    <lineage>
        <taxon>Eukaryota</taxon>
        <taxon>Fungi</taxon>
        <taxon>Dikarya</taxon>
        <taxon>Basidiomycota</taxon>
        <taxon>Agaricomycotina</taxon>
        <taxon>Agaricomycetes</taxon>
        <taxon>Agaricomycetidae</taxon>
        <taxon>Agaricales</taxon>
        <taxon>Marasmiineae</taxon>
        <taxon>Physalacriaceae</taxon>
        <taxon>Armillaria</taxon>
    </lineage>
</organism>
<evidence type="ECO:0000313" key="3">
    <source>
        <dbReference type="Proteomes" id="UP001175228"/>
    </source>
</evidence>
<sequence>MSAHASSYRAPNIAPTAAPEIPRDQLPTSSLMNSNTDPVFLDVHATQGQGMVDTYHGQATQGRLTSHQWPASASISTTVAETFVSDSQIPSPVYYYRDASGQSFAIMNQTAIPQYRSSAPTVAPIARHPDPVATSLTYHQLDDNTYDQGWGESSTYTSASSSLEVGTSNYGGGSIQGEGSSAYYGHPAENTWDGFQESQHQF</sequence>
<name>A0AA39UQ43_9AGAR</name>
<protein>
    <submittedName>
        <fullName evidence="2">Uncharacterized protein</fullName>
    </submittedName>
</protein>
<evidence type="ECO:0000313" key="2">
    <source>
        <dbReference type="EMBL" id="KAK0487995.1"/>
    </source>
</evidence>
<proteinExistence type="predicted"/>
<comment type="caution">
    <text evidence="2">The sequence shown here is derived from an EMBL/GenBank/DDBJ whole genome shotgun (WGS) entry which is preliminary data.</text>
</comment>